<dbReference type="OrthoDB" id="777433at2759"/>
<evidence type="ECO:0008006" key="4">
    <source>
        <dbReference type="Google" id="ProtNLM"/>
    </source>
</evidence>
<feature type="region of interest" description="Disordered" evidence="1">
    <location>
        <begin position="39"/>
        <end position="160"/>
    </location>
</feature>
<evidence type="ECO:0000313" key="3">
    <source>
        <dbReference type="Proteomes" id="UP000036987"/>
    </source>
</evidence>
<proteinExistence type="predicted"/>
<evidence type="ECO:0000313" key="2">
    <source>
        <dbReference type="EMBL" id="KMZ71962.1"/>
    </source>
</evidence>
<sequence length="210" mass="22987">MSSSLKHSQRRFIIFDRQGSRTRPMFGSFSPVHLRQPSSVCNFEADPPLPSAVVKEKQTDESSASKEQKGDEIHEDTEEIDALLYSDSEEEEEEASSGYHPPIVSDVISSSGSPVKKRRLNDDGGVSLQDTASSSNSHDGSRGTGVDLSHIGKLSKDEKKSPDMNISISISIHETLGILRRIIPDGAEGKNPTRIIDEAISYLMFLKGCI</sequence>
<dbReference type="PANTHER" id="PTHR36066">
    <property type="entry name" value="TRANSCRIPTION FACTOR BHLH145"/>
    <property type="match status" value="1"/>
</dbReference>
<comment type="caution">
    <text evidence="2">The sequence shown here is derived from an EMBL/GenBank/DDBJ whole genome shotgun (WGS) entry which is preliminary data.</text>
</comment>
<dbReference type="Proteomes" id="UP000036987">
    <property type="component" value="Unassembled WGS sequence"/>
</dbReference>
<dbReference type="EMBL" id="LFYR01000647">
    <property type="protein sequence ID" value="KMZ71962.1"/>
    <property type="molecule type" value="Genomic_DNA"/>
</dbReference>
<feature type="compositionally biased region" description="Basic and acidic residues" evidence="1">
    <location>
        <begin position="54"/>
        <end position="72"/>
    </location>
</feature>
<evidence type="ECO:0000256" key="1">
    <source>
        <dbReference type="SAM" id="MobiDB-lite"/>
    </source>
</evidence>
<dbReference type="PANTHER" id="PTHR36066:SF2">
    <property type="entry name" value="TRANSCRIPTION FACTOR BHLH145"/>
    <property type="match status" value="1"/>
</dbReference>
<feature type="compositionally biased region" description="Acidic residues" evidence="1">
    <location>
        <begin position="73"/>
        <end position="95"/>
    </location>
</feature>
<dbReference type="AlphaFoldDB" id="A0A0K9PUM4"/>
<dbReference type="InterPro" id="IPR037546">
    <property type="entry name" value="SAC51-like"/>
</dbReference>
<feature type="compositionally biased region" description="Polar residues" evidence="1">
    <location>
        <begin position="128"/>
        <end position="138"/>
    </location>
</feature>
<organism evidence="2 3">
    <name type="scientific">Zostera marina</name>
    <name type="common">Eelgrass</name>
    <dbReference type="NCBI Taxonomy" id="29655"/>
    <lineage>
        <taxon>Eukaryota</taxon>
        <taxon>Viridiplantae</taxon>
        <taxon>Streptophyta</taxon>
        <taxon>Embryophyta</taxon>
        <taxon>Tracheophyta</taxon>
        <taxon>Spermatophyta</taxon>
        <taxon>Magnoliopsida</taxon>
        <taxon>Liliopsida</taxon>
        <taxon>Zosteraceae</taxon>
        <taxon>Zostera</taxon>
    </lineage>
</organism>
<protein>
    <recommendedName>
        <fullName evidence="4">BHLH domain-containing protein</fullName>
    </recommendedName>
</protein>
<name>A0A0K9PUM4_ZOSMR</name>
<keyword evidence="3" id="KW-1185">Reference proteome</keyword>
<accession>A0A0K9PUM4</accession>
<reference evidence="3" key="1">
    <citation type="journal article" date="2016" name="Nature">
        <title>The genome of the seagrass Zostera marina reveals angiosperm adaptation to the sea.</title>
        <authorList>
            <person name="Olsen J.L."/>
            <person name="Rouze P."/>
            <person name="Verhelst B."/>
            <person name="Lin Y.-C."/>
            <person name="Bayer T."/>
            <person name="Collen J."/>
            <person name="Dattolo E."/>
            <person name="De Paoli E."/>
            <person name="Dittami S."/>
            <person name="Maumus F."/>
            <person name="Michel G."/>
            <person name="Kersting A."/>
            <person name="Lauritano C."/>
            <person name="Lohaus R."/>
            <person name="Toepel M."/>
            <person name="Tonon T."/>
            <person name="Vanneste K."/>
            <person name="Amirebrahimi M."/>
            <person name="Brakel J."/>
            <person name="Bostroem C."/>
            <person name="Chovatia M."/>
            <person name="Grimwood J."/>
            <person name="Jenkins J.W."/>
            <person name="Jueterbock A."/>
            <person name="Mraz A."/>
            <person name="Stam W.T."/>
            <person name="Tice H."/>
            <person name="Bornberg-Bauer E."/>
            <person name="Green P.J."/>
            <person name="Pearson G.A."/>
            <person name="Procaccini G."/>
            <person name="Duarte C.M."/>
            <person name="Schmutz J."/>
            <person name="Reusch T.B.H."/>
            <person name="Van de Peer Y."/>
        </authorList>
    </citation>
    <scope>NUCLEOTIDE SEQUENCE [LARGE SCALE GENOMIC DNA]</scope>
    <source>
        <strain evidence="3">cv. Finnish</strain>
    </source>
</reference>
<gene>
    <name evidence="2" type="ORF">ZOSMA_171G00420</name>
</gene>